<protein>
    <recommendedName>
        <fullName evidence="2">Addiction module component</fullName>
    </recommendedName>
</protein>
<evidence type="ECO:0000313" key="1">
    <source>
        <dbReference type="EMBL" id="VAW41127.1"/>
    </source>
</evidence>
<dbReference type="Pfam" id="PF09720">
    <property type="entry name" value="Unstab_antitox"/>
    <property type="match status" value="1"/>
</dbReference>
<organism evidence="1">
    <name type="scientific">hydrothermal vent metagenome</name>
    <dbReference type="NCBI Taxonomy" id="652676"/>
    <lineage>
        <taxon>unclassified sequences</taxon>
        <taxon>metagenomes</taxon>
        <taxon>ecological metagenomes</taxon>
    </lineage>
</organism>
<dbReference type="InterPro" id="IPR013406">
    <property type="entry name" value="CHP02574_addiction_mod"/>
</dbReference>
<evidence type="ECO:0008006" key="2">
    <source>
        <dbReference type="Google" id="ProtNLM"/>
    </source>
</evidence>
<reference evidence="1" key="1">
    <citation type="submission" date="2018-06" db="EMBL/GenBank/DDBJ databases">
        <authorList>
            <person name="Zhirakovskaya E."/>
        </authorList>
    </citation>
    <scope>NUCLEOTIDE SEQUENCE</scope>
</reference>
<dbReference type="AlphaFoldDB" id="A0A3B0VRN1"/>
<accession>A0A3B0VRN1</accession>
<dbReference type="EMBL" id="UOEU01000825">
    <property type="protein sequence ID" value="VAW41127.1"/>
    <property type="molecule type" value="Genomic_DNA"/>
</dbReference>
<sequence>MTVEQILQEVALMPAPTRAFIAEKILEMIDAEEQINLSPEWISLIQQRISDIDAGGVQMVGAEEVLNQIWSELE</sequence>
<proteinExistence type="predicted"/>
<name>A0A3B0VRN1_9ZZZZ</name>
<gene>
    <name evidence="1" type="ORF">MNBD_CHLOROFLEXI01-3410</name>
</gene>